<evidence type="ECO:0000313" key="2">
    <source>
        <dbReference type="EMBL" id="MDQ0323851.1"/>
    </source>
</evidence>
<feature type="transmembrane region" description="Helical" evidence="1">
    <location>
        <begin position="6"/>
        <end position="26"/>
    </location>
</feature>
<protein>
    <submittedName>
        <fullName evidence="2">Cbb3-type cytochrome oxidase maturation protein</fullName>
    </submittedName>
</protein>
<dbReference type="PANTHER" id="PTHR41532:SF1">
    <property type="entry name" value="FIXS PROTEIN"/>
    <property type="match status" value="1"/>
</dbReference>
<keyword evidence="1" id="KW-1133">Transmembrane helix</keyword>
<dbReference type="NCBIfam" id="TIGR00847">
    <property type="entry name" value="ccoS"/>
    <property type="match status" value="1"/>
</dbReference>
<dbReference type="InterPro" id="IPR004714">
    <property type="entry name" value="Cyt_oxidase_maturation_cbb3"/>
</dbReference>
<evidence type="ECO:0000313" key="3">
    <source>
        <dbReference type="Proteomes" id="UP001230207"/>
    </source>
</evidence>
<evidence type="ECO:0000256" key="1">
    <source>
        <dbReference type="SAM" id="Phobius"/>
    </source>
</evidence>
<gene>
    <name evidence="2" type="ORF">QO002_006058</name>
</gene>
<dbReference type="PANTHER" id="PTHR41532">
    <property type="entry name" value="FIXS PROTEIN"/>
    <property type="match status" value="1"/>
</dbReference>
<accession>A0ABU0C008</accession>
<name>A0ABU0C008_9HYPH</name>
<dbReference type="RefSeq" id="WP_307236827.1">
    <property type="nucleotide sequence ID" value="NZ_JAUSVF010000005.1"/>
</dbReference>
<dbReference type="Proteomes" id="UP001230207">
    <property type="component" value="Unassembled WGS sequence"/>
</dbReference>
<keyword evidence="1" id="KW-0812">Transmembrane</keyword>
<organism evidence="2 3">
    <name type="scientific">Pararhizobium capsulatum DSM 1112</name>
    <dbReference type="NCBI Taxonomy" id="1121113"/>
    <lineage>
        <taxon>Bacteria</taxon>
        <taxon>Pseudomonadati</taxon>
        <taxon>Pseudomonadota</taxon>
        <taxon>Alphaproteobacteria</taxon>
        <taxon>Hyphomicrobiales</taxon>
        <taxon>Rhizobiaceae</taxon>
        <taxon>Rhizobium/Agrobacterium group</taxon>
        <taxon>Pararhizobium</taxon>
    </lineage>
</organism>
<proteinExistence type="predicted"/>
<keyword evidence="3" id="KW-1185">Reference proteome</keyword>
<dbReference type="Pfam" id="PF03597">
    <property type="entry name" value="FixS"/>
    <property type="match status" value="1"/>
</dbReference>
<keyword evidence="1" id="KW-0472">Membrane</keyword>
<dbReference type="EMBL" id="JAUSVF010000005">
    <property type="protein sequence ID" value="MDQ0323851.1"/>
    <property type="molecule type" value="Genomic_DNA"/>
</dbReference>
<comment type="caution">
    <text evidence="2">The sequence shown here is derived from an EMBL/GenBank/DDBJ whole genome shotgun (WGS) entry which is preliminary data.</text>
</comment>
<sequence length="55" mass="6022">MSTLSFLIPIAVLMGMAGLGAFLWSLRNGQYEDMDGAAERILYEHDDKPLGGDPH</sequence>
<reference evidence="2 3" key="1">
    <citation type="submission" date="2023-07" db="EMBL/GenBank/DDBJ databases">
        <title>Genomic Encyclopedia of Type Strains, Phase IV (KMG-IV): sequencing the most valuable type-strain genomes for metagenomic binning, comparative biology and taxonomic classification.</title>
        <authorList>
            <person name="Goeker M."/>
        </authorList>
    </citation>
    <scope>NUCLEOTIDE SEQUENCE [LARGE SCALE GENOMIC DNA]</scope>
    <source>
        <strain evidence="2 3">DSM 1112</strain>
    </source>
</reference>